<evidence type="ECO:0000259" key="6">
    <source>
        <dbReference type="PROSITE" id="PS50863"/>
    </source>
</evidence>
<dbReference type="InterPro" id="IPR044837">
    <property type="entry name" value="REM16-like"/>
</dbReference>
<keyword evidence="5" id="KW-0539">Nucleus</keyword>
<dbReference type="InterPro" id="IPR003340">
    <property type="entry name" value="B3_DNA-bd"/>
</dbReference>
<dbReference type="SMART" id="SM01019">
    <property type="entry name" value="B3"/>
    <property type="match status" value="1"/>
</dbReference>
<organism evidence="7 8">
    <name type="scientific">Anisodus acutangulus</name>
    <dbReference type="NCBI Taxonomy" id="402998"/>
    <lineage>
        <taxon>Eukaryota</taxon>
        <taxon>Viridiplantae</taxon>
        <taxon>Streptophyta</taxon>
        <taxon>Embryophyta</taxon>
        <taxon>Tracheophyta</taxon>
        <taxon>Spermatophyta</taxon>
        <taxon>Magnoliopsida</taxon>
        <taxon>eudicotyledons</taxon>
        <taxon>Gunneridae</taxon>
        <taxon>Pentapetalae</taxon>
        <taxon>asterids</taxon>
        <taxon>lamiids</taxon>
        <taxon>Solanales</taxon>
        <taxon>Solanaceae</taxon>
        <taxon>Solanoideae</taxon>
        <taxon>Hyoscyameae</taxon>
        <taxon>Anisodus</taxon>
    </lineage>
</organism>
<evidence type="ECO:0000313" key="8">
    <source>
        <dbReference type="Proteomes" id="UP001152561"/>
    </source>
</evidence>
<dbReference type="GO" id="GO:0003677">
    <property type="term" value="F:DNA binding"/>
    <property type="evidence" value="ECO:0007669"/>
    <property type="project" value="UniProtKB-KW"/>
</dbReference>
<dbReference type="EMBL" id="JAJAGQ010000001">
    <property type="protein sequence ID" value="KAJ8572313.1"/>
    <property type="molecule type" value="Genomic_DNA"/>
</dbReference>
<protein>
    <recommendedName>
        <fullName evidence="6">TF-B3 domain-containing protein</fullName>
    </recommendedName>
</protein>
<dbReference type="PANTHER" id="PTHR31391:SF106">
    <property type="entry name" value="B3 DOMAIN-CONTAINING PROTEIN OS01G0723500"/>
    <property type="match status" value="1"/>
</dbReference>
<name>A0A9Q1MYR1_9SOLA</name>
<proteinExistence type="predicted"/>
<comment type="caution">
    <text evidence="7">The sequence shown here is derived from an EMBL/GenBank/DDBJ whole genome shotgun (WGS) entry which is preliminary data.</text>
</comment>
<evidence type="ECO:0000256" key="5">
    <source>
        <dbReference type="ARBA" id="ARBA00023242"/>
    </source>
</evidence>
<keyword evidence="3" id="KW-0238">DNA-binding</keyword>
<dbReference type="InterPro" id="IPR015300">
    <property type="entry name" value="DNA-bd_pseudobarrel_sf"/>
</dbReference>
<gene>
    <name evidence="7" type="ORF">K7X08_008824</name>
</gene>
<feature type="domain" description="TF-B3" evidence="6">
    <location>
        <begin position="1"/>
        <end position="83"/>
    </location>
</feature>
<keyword evidence="2" id="KW-0805">Transcription regulation</keyword>
<dbReference type="Pfam" id="PF02362">
    <property type="entry name" value="B3"/>
    <property type="match status" value="1"/>
</dbReference>
<evidence type="ECO:0000256" key="1">
    <source>
        <dbReference type="ARBA" id="ARBA00004123"/>
    </source>
</evidence>
<dbReference type="Gene3D" id="2.40.330.10">
    <property type="entry name" value="DNA-binding pseudobarrel domain"/>
    <property type="match status" value="1"/>
</dbReference>
<dbReference type="PANTHER" id="PTHR31391">
    <property type="entry name" value="B3 DOMAIN-CONTAINING PROTEIN OS11G0197600-RELATED"/>
    <property type="match status" value="1"/>
</dbReference>
<dbReference type="CDD" id="cd10017">
    <property type="entry name" value="B3_DNA"/>
    <property type="match status" value="1"/>
</dbReference>
<reference evidence="8" key="1">
    <citation type="journal article" date="2023" name="Proc. Natl. Acad. Sci. U.S.A.">
        <title>Genomic and structural basis for evolution of tropane alkaloid biosynthesis.</title>
        <authorList>
            <person name="Wanga Y.-J."/>
            <person name="Taina T."/>
            <person name="Yua J.-Y."/>
            <person name="Lia J."/>
            <person name="Xua B."/>
            <person name="Chenc J."/>
            <person name="D'Auriad J.C."/>
            <person name="Huanga J.-P."/>
            <person name="Huanga S.-X."/>
        </authorList>
    </citation>
    <scope>NUCLEOTIDE SEQUENCE [LARGE SCALE GENOMIC DNA]</scope>
    <source>
        <strain evidence="8">cv. KIB-2019</strain>
    </source>
</reference>
<keyword evidence="8" id="KW-1185">Reference proteome</keyword>
<dbReference type="GO" id="GO:0005634">
    <property type="term" value="C:nucleus"/>
    <property type="evidence" value="ECO:0007669"/>
    <property type="project" value="UniProtKB-SubCell"/>
</dbReference>
<accession>A0A9Q1MYR1</accession>
<dbReference type="OrthoDB" id="1211233at2759"/>
<evidence type="ECO:0000256" key="2">
    <source>
        <dbReference type="ARBA" id="ARBA00023015"/>
    </source>
</evidence>
<keyword evidence="4" id="KW-0804">Transcription</keyword>
<evidence type="ECO:0000256" key="3">
    <source>
        <dbReference type="ARBA" id="ARBA00023125"/>
    </source>
</evidence>
<dbReference type="PROSITE" id="PS50863">
    <property type="entry name" value="B3"/>
    <property type="match status" value="1"/>
</dbReference>
<dbReference type="AlphaFoldDB" id="A0A9Q1MYR1"/>
<dbReference type="Proteomes" id="UP001152561">
    <property type="component" value="Unassembled WGS sequence"/>
</dbReference>
<comment type="subcellular location">
    <subcellularLocation>
        <location evidence="1">Nucleus</location>
    </subcellularLocation>
</comment>
<dbReference type="SUPFAM" id="SSF101936">
    <property type="entry name" value="DNA-binding pseudobarrel domain"/>
    <property type="match status" value="1"/>
</dbReference>
<evidence type="ECO:0000256" key="4">
    <source>
        <dbReference type="ARBA" id="ARBA00023163"/>
    </source>
</evidence>
<sequence>MAQYVPKSMTEQLSDSANKTTVILRNSEGKEWKVNCITQKGYHAFCGGWKKFVIDNKLKEGHVCVFQLVMNTNELKVSVFDDPSESLLKLAA</sequence>
<evidence type="ECO:0000313" key="7">
    <source>
        <dbReference type="EMBL" id="KAJ8572313.1"/>
    </source>
</evidence>